<evidence type="ECO:0000256" key="7">
    <source>
        <dbReference type="SAM" id="MobiDB-lite"/>
    </source>
</evidence>
<evidence type="ECO:0000256" key="4">
    <source>
        <dbReference type="ARBA" id="ARBA00062892"/>
    </source>
</evidence>
<dbReference type="Gene3D" id="6.10.250.2560">
    <property type="match status" value="1"/>
</dbReference>
<dbReference type="GO" id="GO:0000993">
    <property type="term" value="F:RNA polymerase II complex binding"/>
    <property type="evidence" value="ECO:0007669"/>
    <property type="project" value="TreeGrafter"/>
</dbReference>
<dbReference type="InterPro" id="IPR006569">
    <property type="entry name" value="CID_dom"/>
</dbReference>
<keyword evidence="6" id="KW-0175">Coiled coil</keyword>
<feature type="region of interest" description="Disordered" evidence="7">
    <location>
        <begin position="358"/>
        <end position="432"/>
    </location>
</feature>
<protein>
    <recommendedName>
        <fullName evidence="5">Regulation of nuclear pre-mRNA domain-containing protein 2</fullName>
    </recommendedName>
</protein>
<feature type="compositionally biased region" description="Low complexity" evidence="7">
    <location>
        <begin position="400"/>
        <end position="414"/>
    </location>
</feature>
<dbReference type="SUPFAM" id="SSF48464">
    <property type="entry name" value="ENTH/VHS domain"/>
    <property type="match status" value="1"/>
</dbReference>
<feature type="coiled-coil region" evidence="6">
    <location>
        <begin position="190"/>
        <end position="245"/>
    </location>
</feature>
<gene>
    <name evidence="10" type="primary">LOC108741893</name>
</gene>
<organism evidence="9 10">
    <name type="scientific">Agrilus planipennis</name>
    <name type="common">Emerald ash borer</name>
    <name type="synonym">Agrilus marcopoli</name>
    <dbReference type="NCBI Taxonomy" id="224129"/>
    <lineage>
        <taxon>Eukaryota</taxon>
        <taxon>Metazoa</taxon>
        <taxon>Ecdysozoa</taxon>
        <taxon>Arthropoda</taxon>
        <taxon>Hexapoda</taxon>
        <taxon>Insecta</taxon>
        <taxon>Pterygota</taxon>
        <taxon>Neoptera</taxon>
        <taxon>Endopterygota</taxon>
        <taxon>Coleoptera</taxon>
        <taxon>Polyphaga</taxon>
        <taxon>Elateriformia</taxon>
        <taxon>Buprestoidea</taxon>
        <taxon>Buprestidae</taxon>
        <taxon>Agrilinae</taxon>
        <taxon>Agrilus</taxon>
    </lineage>
</organism>
<comment type="subunit">
    <text evidence="4">Associates with the RNA polymerase II complex.</text>
</comment>
<evidence type="ECO:0000256" key="2">
    <source>
        <dbReference type="ARBA" id="ARBA00022553"/>
    </source>
</evidence>
<dbReference type="PANTHER" id="PTHR12460:SF40">
    <property type="entry name" value="REGULATION OF NUCLEAR PRE-MRNA DOMAIN-CONTAINING PROTEIN 2"/>
    <property type="match status" value="1"/>
</dbReference>
<dbReference type="OrthoDB" id="10069473at2759"/>
<dbReference type="PANTHER" id="PTHR12460">
    <property type="entry name" value="CYCLIN-DEPENDENT KINASE INHIBITOR-RELATED PROTEIN"/>
    <property type="match status" value="1"/>
</dbReference>
<feature type="compositionally biased region" description="Polar residues" evidence="7">
    <location>
        <begin position="358"/>
        <end position="375"/>
    </location>
</feature>
<accession>A0A1W4X8L3</accession>
<dbReference type="Pfam" id="PF04818">
    <property type="entry name" value="CID"/>
    <property type="match status" value="1"/>
</dbReference>
<dbReference type="InParanoid" id="A0A1W4X8L3"/>
<dbReference type="Proteomes" id="UP000192223">
    <property type="component" value="Unplaced"/>
</dbReference>
<dbReference type="FunCoup" id="A0A1W4X8L3">
    <property type="interactions" value="213"/>
</dbReference>
<dbReference type="KEGG" id="apln:108741893"/>
<feature type="region of interest" description="Disordered" evidence="7">
    <location>
        <begin position="775"/>
        <end position="813"/>
    </location>
</feature>
<feature type="compositionally biased region" description="Pro residues" evidence="7">
    <location>
        <begin position="390"/>
        <end position="399"/>
    </location>
</feature>
<reference evidence="10" key="1">
    <citation type="submission" date="2025-08" db="UniProtKB">
        <authorList>
            <consortium name="RefSeq"/>
        </authorList>
    </citation>
    <scope>IDENTIFICATION</scope>
    <source>
        <tissue evidence="10">Entire body</tissue>
    </source>
</reference>
<feature type="domain" description="CID" evidence="8">
    <location>
        <begin position="2"/>
        <end position="131"/>
    </location>
</feature>
<keyword evidence="3" id="KW-0007">Acetylation</keyword>
<dbReference type="RefSeq" id="XP_018332364.1">
    <property type="nucleotide sequence ID" value="XM_018476862.1"/>
</dbReference>
<evidence type="ECO:0000256" key="5">
    <source>
        <dbReference type="ARBA" id="ARBA00067342"/>
    </source>
</evidence>
<dbReference type="GO" id="GO:0031124">
    <property type="term" value="P:mRNA 3'-end processing"/>
    <property type="evidence" value="ECO:0007669"/>
    <property type="project" value="TreeGrafter"/>
</dbReference>
<dbReference type="PROSITE" id="PS51391">
    <property type="entry name" value="CID"/>
    <property type="match status" value="1"/>
</dbReference>
<evidence type="ECO:0000256" key="6">
    <source>
        <dbReference type="SAM" id="Coils"/>
    </source>
</evidence>
<evidence type="ECO:0000259" key="8">
    <source>
        <dbReference type="PROSITE" id="PS51391"/>
    </source>
</evidence>
<dbReference type="InterPro" id="IPR008942">
    <property type="entry name" value="ENTH_VHS"/>
</dbReference>
<dbReference type="SMART" id="SM00582">
    <property type="entry name" value="RPR"/>
    <property type="match status" value="1"/>
</dbReference>
<dbReference type="CDD" id="cd16981">
    <property type="entry name" value="CID_RPRD_like"/>
    <property type="match status" value="1"/>
</dbReference>
<sequence>MTSEFNTAQFEKRLSSLKDSQESINSCCHWCLENRQFHKKIVLSWFNVLKRAKVEQRLTLFYLANDVIQYSKRKNYDFVESWVTTLQKATTMVRDEKVKHKILRIFKIWEQRGVYGEEFISDLCGLISASPKKTDEPTEFQLSYLMQKIKNCSNLETETDLKLKQLKEHNPKIQIDAESLVTSLKDRAHVDDVEKELDDYTKHIESYVAALKTEIKARSHLISVLQQAQTQLETERKDVKVVANAYKTFGTRVKSVKKKIDEVLPTLPSPIPSPDVNAPSPSPDSDIELPSAEATLHLEPQVALTNTTIYTNAGYYNPTPLTNNEDGTNIQNNNFSSFMGASNPFNLQDFNTASLFNKSQDSSTTQSTNLPNQKSIGDDFTTKSVYPDMSNPPPKPVAPPNTNYQYNTSTTQIPSLPPPPMPPFSKHNESYGNSSVFDGTAYNSTSAYSNSDMGYQLSTASSHSTPTPTYEQVLPHFEKQQFSQSANTYHHSTVNSNYNSTYDIHNTANYNLPVTTTYNHQSFINSNSKDFQNSKSPFEIQENSVFVNPSNISTYDCSIPPTNIPVTHVPSYSQNDEYNPEEEPETWDSELNWEQVPPNELDTPESPPLYEKEGYNDPVEYHDGQSVRREDVDHRILPVLSAESFSTKGKYMKLGHRGKDVDHRNLISLTGSPGDSSNSQTLDTTLWSKQDQDYRNKIADPFSSLAATGDQDYRTPFNFENLNLPPPPPPPAKNISTSTVNNLNKKSPKKCQDNIESIDMDLSDDENLVANSEAVQKGNDSSNQSVNSLKDNNLGDDSLQPPPPFPDLTDDIDANNFLDSLNDEINCGEFESEKTLEENSEISMNNLNSSTPFGVAPFEQGRWNASMVSPANFPSMQESMNLLPIPANGWTGQDFSAEISTNFRGRGGRLKNNFGNRGARGNWLSNNYRSNENNQCDFKGGGNGDYRGRIKTWVPNGHNFRGGRGTPRSNRGFNRGGRARANFKGNFRGNF</sequence>
<evidence type="ECO:0000256" key="1">
    <source>
        <dbReference type="ARBA" id="ARBA00022481"/>
    </source>
</evidence>
<name>A0A1W4X8L3_AGRPL</name>
<dbReference type="GeneID" id="108741893"/>
<keyword evidence="2" id="KW-0597">Phosphoprotein</keyword>
<feature type="compositionally biased region" description="Polar residues" evidence="7">
    <location>
        <begin position="775"/>
        <end position="791"/>
    </location>
</feature>
<keyword evidence="1" id="KW-0488">Methylation</keyword>
<evidence type="ECO:0000256" key="3">
    <source>
        <dbReference type="ARBA" id="ARBA00022990"/>
    </source>
</evidence>
<feature type="region of interest" description="Disordered" evidence="7">
    <location>
        <begin position="702"/>
        <end position="750"/>
    </location>
</feature>
<feature type="region of interest" description="Disordered" evidence="7">
    <location>
        <begin position="957"/>
        <end position="981"/>
    </location>
</feature>
<dbReference type="STRING" id="224129.A0A1W4X8L3"/>
<keyword evidence="9" id="KW-1185">Reference proteome</keyword>
<dbReference type="FunFam" id="1.25.40.90:FF:000020">
    <property type="entry name" value="regulation of nuclear pre-mRNA domain-containing protein 2 isoform X1"/>
    <property type="match status" value="1"/>
</dbReference>
<evidence type="ECO:0000313" key="10">
    <source>
        <dbReference type="RefSeq" id="XP_018332364.1"/>
    </source>
</evidence>
<dbReference type="Gene3D" id="1.25.40.90">
    <property type="match status" value="1"/>
</dbReference>
<evidence type="ECO:0000313" key="9">
    <source>
        <dbReference type="Proteomes" id="UP000192223"/>
    </source>
</evidence>
<proteinExistence type="predicted"/>
<feature type="region of interest" description="Disordered" evidence="7">
    <location>
        <begin position="266"/>
        <end position="288"/>
    </location>
</feature>
<feature type="compositionally biased region" description="Polar residues" evidence="7">
    <location>
        <begin position="734"/>
        <end position="745"/>
    </location>
</feature>
<dbReference type="AlphaFoldDB" id="A0A1W4X8L3"/>